<keyword evidence="1" id="KW-0808">Transferase</keyword>
<dbReference type="EMBL" id="CAEZTS010000044">
    <property type="protein sequence ID" value="CAB4575793.1"/>
    <property type="molecule type" value="Genomic_DNA"/>
</dbReference>
<feature type="domain" description="AB hydrolase-1" evidence="2">
    <location>
        <begin position="59"/>
        <end position="370"/>
    </location>
</feature>
<dbReference type="PANTHER" id="PTHR32268:SF11">
    <property type="entry name" value="HOMOSERINE O-ACETYLTRANSFERASE"/>
    <property type="match status" value="1"/>
</dbReference>
<dbReference type="GO" id="GO:0004414">
    <property type="term" value="F:homoserine O-acetyltransferase activity"/>
    <property type="evidence" value="ECO:0007669"/>
    <property type="project" value="TreeGrafter"/>
</dbReference>
<gene>
    <name evidence="3" type="ORF">UFOPK1722_00667</name>
</gene>
<organism evidence="3">
    <name type="scientific">freshwater metagenome</name>
    <dbReference type="NCBI Taxonomy" id="449393"/>
    <lineage>
        <taxon>unclassified sequences</taxon>
        <taxon>metagenomes</taxon>
        <taxon>ecological metagenomes</taxon>
    </lineage>
</organism>
<dbReference type="PIRSF" id="PIRSF000443">
    <property type="entry name" value="Homoser_Ac_trans"/>
    <property type="match status" value="1"/>
</dbReference>
<dbReference type="AlphaFoldDB" id="A0A6J6EMS0"/>
<dbReference type="SUPFAM" id="SSF53474">
    <property type="entry name" value="alpha/beta-Hydrolases"/>
    <property type="match status" value="1"/>
</dbReference>
<dbReference type="NCBIfam" id="TIGR01392">
    <property type="entry name" value="homoserO_Ac_trn"/>
    <property type="match status" value="1"/>
</dbReference>
<proteinExistence type="inferred from homology"/>
<dbReference type="PANTHER" id="PTHR32268">
    <property type="entry name" value="HOMOSERINE O-ACETYLTRANSFERASE"/>
    <property type="match status" value="1"/>
</dbReference>
<dbReference type="GO" id="GO:0009086">
    <property type="term" value="P:methionine biosynthetic process"/>
    <property type="evidence" value="ECO:0007669"/>
    <property type="project" value="TreeGrafter"/>
</dbReference>
<dbReference type="NCBIfam" id="NF001209">
    <property type="entry name" value="PRK00175.1"/>
    <property type="match status" value="1"/>
</dbReference>
<dbReference type="InterPro" id="IPR008220">
    <property type="entry name" value="HAT_MetX-like"/>
</dbReference>
<evidence type="ECO:0000313" key="3">
    <source>
        <dbReference type="EMBL" id="CAB4575793.1"/>
    </source>
</evidence>
<dbReference type="Gene3D" id="1.10.1740.110">
    <property type="match status" value="1"/>
</dbReference>
<evidence type="ECO:0000256" key="1">
    <source>
        <dbReference type="ARBA" id="ARBA00022679"/>
    </source>
</evidence>
<accession>A0A6J6EMS0</accession>
<reference evidence="3" key="1">
    <citation type="submission" date="2020-05" db="EMBL/GenBank/DDBJ databases">
        <authorList>
            <person name="Chiriac C."/>
            <person name="Salcher M."/>
            <person name="Ghai R."/>
            <person name="Kavagutti S V."/>
        </authorList>
    </citation>
    <scope>NUCLEOTIDE SEQUENCE</scope>
</reference>
<dbReference type="Pfam" id="PF00561">
    <property type="entry name" value="Abhydrolase_1"/>
    <property type="match status" value="1"/>
</dbReference>
<protein>
    <submittedName>
        <fullName evidence="3">Unannotated protein</fullName>
    </submittedName>
</protein>
<dbReference type="InterPro" id="IPR029058">
    <property type="entry name" value="AB_hydrolase_fold"/>
</dbReference>
<dbReference type="HAMAP" id="MF_00296">
    <property type="entry name" value="MetX_acyltransf"/>
    <property type="match status" value="1"/>
</dbReference>
<name>A0A6J6EMS0_9ZZZZ</name>
<dbReference type="InterPro" id="IPR000073">
    <property type="entry name" value="AB_hydrolase_1"/>
</dbReference>
<evidence type="ECO:0000259" key="2">
    <source>
        <dbReference type="Pfam" id="PF00561"/>
    </source>
</evidence>
<dbReference type="Gene3D" id="3.40.50.1820">
    <property type="entry name" value="alpha/beta hydrolase"/>
    <property type="match status" value="1"/>
</dbReference>
<sequence>MAKNPLPASGAWRMGDPVGNRRFFTLPAERKLAIDVGAVMEGVTTAYETWGTLNTDASNAILLCHAWTGDSHVAGRAGEGHPTPGWWEGAIGPGLAVDTNQFFVVCVNVLGGCQGSTGPSSPHPVDGAPYGSRFPVVTIRDMVRVQARLADHLGVRRWHAVIGGSMGGMQVLEWAVTFPERVGAIMPIATCAQASAQQIAWGSIGRRGITNDPKWRGGDYYDAAPGDGPHEGLSTARMVAQVTFRSDNVFTDRFGRDMVGGTGSSTLALEQQFEVERYLEYHGEKLCRRFDANSYIAIGKAMDLHDVGRSRGGLAAAMKRVTMPTLTMGIWSDFLYPVYQQLQIRDMVAANGARSEYVEVDSPHGHDAFLIELDQVGPAVKRFIETLD</sequence>
<dbReference type="GO" id="GO:0009092">
    <property type="term" value="P:homoserine metabolic process"/>
    <property type="evidence" value="ECO:0007669"/>
    <property type="project" value="TreeGrafter"/>
</dbReference>